<dbReference type="Gene3D" id="3.40.50.1400">
    <property type="match status" value="1"/>
</dbReference>
<dbReference type="PANTHER" id="PTHR33542:SF3">
    <property type="entry name" value="SIROHYDROCHLORIN FERROCHELATASE, CHLOROPLASTIC"/>
    <property type="match status" value="1"/>
</dbReference>
<feature type="compositionally biased region" description="Low complexity" evidence="3">
    <location>
        <begin position="20"/>
        <end position="38"/>
    </location>
</feature>
<dbReference type="EMBL" id="AGNL01044124">
    <property type="protein sequence ID" value="EJK50191.1"/>
    <property type="molecule type" value="Genomic_DNA"/>
</dbReference>
<feature type="compositionally biased region" description="Low complexity" evidence="3">
    <location>
        <begin position="1"/>
        <end position="11"/>
    </location>
</feature>
<proteinExistence type="predicted"/>
<dbReference type="GO" id="GO:0046872">
    <property type="term" value="F:metal ion binding"/>
    <property type="evidence" value="ECO:0007669"/>
    <property type="project" value="UniProtKB-KW"/>
</dbReference>
<dbReference type="AlphaFoldDB" id="K0RMV3"/>
<evidence type="ECO:0000256" key="2">
    <source>
        <dbReference type="ARBA" id="ARBA00023239"/>
    </source>
</evidence>
<keyword evidence="1" id="KW-0479">Metal-binding</keyword>
<dbReference type="Pfam" id="PF01903">
    <property type="entry name" value="CbiX"/>
    <property type="match status" value="1"/>
</dbReference>
<evidence type="ECO:0000256" key="3">
    <source>
        <dbReference type="SAM" id="MobiDB-lite"/>
    </source>
</evidence>
<dbReference type="CDD" id="cd03416">
    <property type="entry name" value="CbiX_SirB_N"/>
    <property type="match status" value="1"/>
</dbReference>
<keyword evidence="2" id="KW-0456">Lyase</keyword>
<evidence type="ECO:0000313" key="4">
    <source>
        <dbReference type="EMBL" id="EJK50191.1"/>
    </source>
</evidence>
<feature type="non-terminal residue" evidence="4">
    <location>
        <position position="1"/>
    </location>
</feature>
<dbReference type="Proteomes" id="UP000266841">
    <property type="component" value="Unassembled WGS sequence"/>
</dbReference>
<keyword evidence="5" id="KW-1185">Reference proteome</keyword>
<organism evidence="4 5">
    <name type="scientific">Thalassiosira oceanica</name>
    <name type="common">Marine diatom</name>
    <dbReference type="NCBI Taxonomy" id="159749"/>
    <lineage>
        <taxon>Eukaryota</taxon>
        <taxon>Sar</taxon>
        <taxon>Stramenopiles</taxon>
        <taxon>Ochrophyta</taxon>
        <taxon>Bacillariophyta</taxon>
        <taxon>Coscinodiscophyceae</taxon>
        <taxon>Thalassiosirophycidae</taxon>
        <taxon>Thalassiosirales</taxon>
        <taxon>Thalassiosiraceae</taxon>
        <taxon>Thalassiosira</taxon>
    </lineage>
</organism>
<feature type="region of interest" description="Disordered" evidence="3">
    <location>
        <begin position="1"/>
        <end position="38"/>
    </location>
</feature>
<dbReference type="InterPro" id="IPR002762">
    <property type="entry name" value="CbiX-like"/>
</dbReference>
<dbReference type="SUPFAM" id="SSF53800">
    <property type="entry name" value="Chelatase"/>
    <property type="match status" value="1"/>
</dbReference>
<sequence length="177" mass="18391">APAAPGSAGESSDFDPLLSPTAYADGPDAGPDGLDGPAACPGTEERVGILLIDHGSRRPASNEHIHNVATVYEGSLRRDASAKVVRAAHMEIAEPGILVALRDLITHCRATRVVCVPYFLSPGRHSTEDVPRLISEARDALKGEGIEAEVVISNALGTAMPQMLGAIDVLVDGALVK</sequence>
<dbReference type="PANTHER" id="PTHR33542">
    <property type="entry name" value="SIROHYDROCHLORIN FERROCHELATASE, CHLOROPLASTIC"/>
    <property type="match status" value="1"/>
</dbReference>
<dbReference type="OrthoDB" id="3543at2759"/>
<evidence type="ECO:0008006" key="6">
    <source>
        <dbReference type="Google" id="ProtNLM"/>
    </source>
</evidence>
<name>K0RMV3_THAOC</name>
<comment type="caution">
    <text evidence="4">The sequence shown here is derived from an EMBL/GenBank/DDBJ whole genome shotgun (WGS) entry which is preliminary data.</text>
</comment>
<accession>K0RMV3</accession>
<reference evidence="4 5" key="1">
    <citation type="journal article" date="2012" name="Genome Biol.">
        <title>Genome and low-iron response of an oceanic diatom adapted to chronic iron limitation.</title>
        <authorList>
            <person name="Lommer M."/>
            <person name="Specht M."/>
            <person name="Roy A.S."/>
            <person name="Kraemer L."/>
            <person name="Andreson R."/>
            <person name="Gutowska M.A."/>
            <person name="Wolf J."/>
            <person name="Bergner S.V."/>
            <person name="Schilhabel M.B."/>
            <person name="Klostermeier U.C."/>
            <person name="Beiko R.G."/>
            <person name="Rosenstiel P."/>
            <person name="Hippler M."/>
            <person name="Laroche J."/>
        </authorList>
    </citation>
    <scope>NUCLEOTIDE SEQUENCE [LARGE SCALE GENOMIC DNA]</scope>
    <source>
        <strain evidence="4 5">CCMP1005</strain>
    </source>
</reference>
<evidence type="ECO:0000313" key="5">
    <source>
        <dbReference type="Proteomes" id="UP000266841"/>
    </source>
</evidence>
<protein>
    <recommendedName>
        <fullName evidence="6">Sirohydrochlorin cobaltochelatase</fullName>
    </recommendedName>
</protein>
<dbReference type="InterPro" id="IPR050963">
    <property type="entry name" value="Sirohydro_Cobaltochel/CbiX"/>
</dbReference>
<evidence type="ECO:0000256" key="1">
    <source>
        <dbReference type="ARBA" id="ARBA00022723"/>
    </source>
</evidence>
<dbReference type="GO" id="GO:0016829">
    <property type="term" value="F:lyase activity"/>
    <property type="evidence" value="ECO:0007669"/>
    <property type="project" value="UniProtKB-KW"/>
</dbReference>
<gene>
    <name evidence="4" type="ORF">THAOC_30866</name>
</gene>
<dbReference type="eggNOG" id="ENOG502SB9R">
    <property type="taxonomic scope" value="Eukaryota"/>
</dbReference>